<gene>
    <name evidence="1" type="ORF">I4F81_005807</name>
</gene>
<name>A0ACC3C061_PYRYE</name>
<sequence length="347" mass="38728">MLALLGDPVVGISQGLDVKPFKKLASALQSTDEAAWRQPSDAAHGVGFLAYILSRCKDQLSANSTIRRSVGRLIEFVANLDGIIDDKFAVAAKHAREIDFGVNEEYCETLPRVRPAIFSCKRQKRLARERDPPRRGRSNQAAAEDNEDRRRKAFPKHPDLTAGVFNVMCPHVITLGFRAMFEAESVSDALSVILERFPTLPKIVFYDAGCKLDRNALRRVRPIFNKHGVEVGLGRVHAKGHTCSPIYFPNEALGRTNNVPTQSAEVQHSISVKFRTYLAYMSPESFMAHRVVQLSLMNLVASYKNKHPGAKEEKQDADIRAFYRNAVSTGCRMGDNCPCQIAENMQI</sequence>
<evidence type="ECO:0000313" key="2">
    <source>
        <dbReference type="Proteomes" id="UP000798662"/>
    </source>
</evidence>
<keyword evidence="2" id="KW-1185">Reference proteome</keyword>
<proteinExistence type="predicted"/>
<dbReference type="Proteomes" id="UP000798662">
    <property type="component" value="Chromosome 2"/>
</dbReference>
<reference evidence="1" key="1">
    <citation type="submission" date="2019-11" db="EMBL/GenBank/DDBJ databases">
        <title>Nori genome reveals adaptations in red seaweeds to the harsh intertidal environment.</title>
        <authorList>
            <person name="Wang D."/>
            <person name="Mao Y."/>
        </authorList>
    </citation>
    <scope>NUCLEOTIDE SEQUENCE</scope>
    <source>
        <tissue evidence="1">Gametophyte</tissue>
    </source>
</reference>
<protein>
    <submittedName>
        <fullName evidence="1">Uncharacterized protein</fullName>
    </submittedName>
</protein>
<comment type="caution">
    <text evidence="1">The sequence shown here is derived from an EMBL/GenBank/DDBJ whole genome shotgun (WGS) entry which is preliminary data.</text>
</comment>
<dbReference type="EMBL" id="CM020619">
    <property type="protein sequence ID" value="KAK1863248.1"/>
    <property type="molecule type" value="Genomic_DNA"/>
</dbReference>
<evidence type="ECO:0000313" key="1">
    <source>
        <dbReference type="EMBL" id="KAK1863248.1"/>
    </source>
</evidence>
<organism evidence="1 2">
    <name type="scientific">Pyropia yezoensis</name>
    <name type="common">Susabi-nori</name>
    <name type="synonym">Porphyra yezoensis</name>
    <dbReference type="NCBI Taxonomy" id="2788"/>
    <lineage>
        <taxon>Eukaryota</taxon>
        <taxon>Rhodophyta</taxon>
        <taxon>Bangiophyceae</taxon>
        <taxon>Bangiales</taxon>
        <taxon>Bangiaceae</taxon>
        <taxon>Pyropia</taxon>
    </lineage>
</organism>
<accession>A0ACC3C061</accession>